<evidence type="ECO:0000256" key="1">
    <source>
        <dbReference type="SAM" id="MobiDB-lite"/>
    </source>
</evidence>
<dbReference type="EMBL" id="JAHQCR010000045">
    <property type="protein sequence ID" value="MBU9721908.1"/>
    <property type="molecule type" value="Genomic_DNA"/>
</dbReference>
<evidence type="ECO:0000256" key="2">
    <source>
        <dbReference type="SAM" id="Phobius"/>
    </source>
</evidence>
<proteinExistence type="predicted"/>
<reference evidence="3 4" key="1">
    <citation type="submission" date="2021-06" db="EMBL/GenBank/DDBJ databases">
        <title>Bacillus sp. RD4P76, an endophyte from a halophyte.</title>
        <authorList>
            <person name="Sun J.-Q."/>
        </authorList>
    </citation>
    <scope>NUCLEOTIDE SEQUENCE [LARGE SCALE GENOMIC DNA]</scope>
    <source>
        <strain evidence="3 4">JCM 17098</strain>
    </source>
</reference>
<keyword evidence="4" id="KW-1185">Reference proteome</keyword>
<comment type="caution">
    <text evidence="3">The sequence shown here is derived from an EMBL/GenBank/DDBJ whole genome shotgun (WGS) entry which is preliminary data.</text>
</comment>
<evidence type="ECO:0000313" key="4">
    <source>
        <dbReference type="Proteomes" id="UP000790580"/>
    </source>
</evidence>
<accession>A0ABS6JTT4</accession>
<feature type="transmembrane region" description="Helical" evidence="2">
    <location>
        <begin position="124"/>
        <end position="155"/>
    </location>
</feature>
<organism evidence="3 4">
    <name type="scientific">Evansella alkalicola</name>
    <dbReference type="NCBI Taxonomy" id="745819"/>
    <lineage>
        <taxon>Bacteria</taxon>
        <taxon>Bacillati</taxon>
        <taxon>Bacillota</taxon>
        <taxon>Bacilli</taxon>
        <taxon>Bacillales</taxon>
        <taxon>Bacillaceae</taxon>
        <taxon>Evansella</taxon>
    </lineage>
</organism>
<gene>
    <name evidence="3" type="ORF">KS407_10725</name>
</gene>
<protein>
    <recommendedName>
        <fullName evidence="5">Stage II sporulation protein B</fullName>
    </recommendedName>
</protein>
<dbReference type="RefSeq" id="WP_088076077.1">
    <property type="nucleotide sequence ID" value="NZ_JAHQCR010000045.1"/>
</dbReference>
<sequence>MENKKSVSIRLNGKEHKYVENNLNKNWNDYQPERQAQGSHSPHINHTTMEDEVAATSESYIGDITAFGKKEKSKVNRKREKIVDLGSKREEMEEQTGPFWDDGKRDKSPKLPPHKRKKNRLPRFSFNFFLNPAFLAVIAAIIVGGAFGTVLLSIFTNGETVSTEIQSQNGGQPVVTENDSQVPLWGEEEGVNFVTPPVLNFHVVQAGAFSTVEKGMEEAAVFHDQGLPGVIHENPDLQYLFIGGSSDKEELELLTVHYETDLDITDKYVKQFIVEGKNGGVPEDWALFMEHGVDWLTQAATISINGIAGKGLDEEKVQTMIETGQEWTKAFESLDSQEENPLHDSAKEWVKAADEVVQLFSQSSISSETMWKTHQEVMMAMMNYDQLINLTDKAESQ</sequence>
<keyword evidence="2" id="KW-1133">Transmembrane helix</keyword>
<name>A0ABS6JTT4_9BACI</name>
<evidence type="ECO:0000313" key="3">
    <source>
        <dbReference type="EMBL" id="MBU9721908.1"/>
    </source>
</evidence>
<feature type="region of interest" description="Disordered" evidence="1">
    <location>
        <begin position="86"/>
        <end position="117"/>
    </location>
</feature>
<keyword evidence="2" id="KW-0812">Transmembrane</keyword>
<dbReference type="Proteomes" id="UP000790580">
    <property type="component" value="Unassembled WGS sequence"/>
</dbReference>
<keyword evidence="2" id="KW-0472">Membrane</keyword>
<evidence type="ECO:0008006" key="5">
    <source>
        <dbReference type="Google" id="ProtNLM"/>
    </source>
</evidence>